<keyword evidence="2" id="KW-1185">Reference proteome</keyword>
<evidence type="ECO:0000313" key="2">
    <source>
        <dbReference type="Proteomes" id="UP000198990"/>
    </source>
</evidence>
<dbReference type="RefSeq" id="WP_091622604.1">
    <property type="nucleotide sequence ID" value="NZ_FNZN01000003.1"/>
</dbReference>
<dbReference type="EMBL" id="FNZN01000003">
    <property type="protein sequence ID" value="SEL28191.1"/>
    <property type="molecule type" value="Genomic_DNA"/>
</dbReference>
<accession>A0A1H7NXD4</accession>
<reference evidence="2" key="1">
    <citation type="submission" date="2016-10" db="EMBL/GenBank/DDBJ databases">
        <authorList>
            <person name="Varghese N."/>
            <person name="Submissions S."/>
        </authorList>
    </citation>
    <scope>NUCLEOTIDE SEQUENCE [LARGE SCALE GENOMIC DNA]</scope>
    <source>
        <strain evidence="2">DSM 16471</strain>
    </source>
</reference>
<dbReference type="OrthoDB" id="1175595at2"/>
<dbReference type="STRING" id="228957.SAMN04488008_103302"/>
<dbReference type="AlphaFoldDB" id="A0A1H7NXD4"/>
<dbReference type="Proteomes" id="UP000198990">
    <property type="component" value="Unassembled WGS sequence"/>
</dbReference>
<sequence length="231" mass="26175">MKKGLIRILETVIVVLLLASCQPAVVFGEPQPVDVKPLSRIPNNFIGIYWCKVDSASLYVDDGAIVRRKEFLIKTTKEEIAADPELELVNGQLYVKDWEGYFPLTEKGDTLISQIIIRDTIFAINDTQILKPFKGHLVLNLKLSEDAWEVLVVSQRRGELLSIARADIPDNLAQLDSITTVTVLKGTDSIRTQIYLKPTAKEFERIYDEGLLFDGSCTEYERIFPLKEVIY</sequence>
<name>A0A1H7NXD4_9FLAO</name>
<proteinExistence type="predicted"/>
<protein>
    <submittedName>
        <fullName evidence="1">Uncharacterized protein</fullName>
    </submittedName>
</protein>
<evidence type="ECO:0000313" key="1">
    <source>
        <dbReference type="EMBL" id="SEL28191.1"/>
    </source>
</evidence>
<dbReference type="PROSITE" id="PS51257">
    <property type="entry name" value="PROKAR_LIPOPROTEIN"/>
    <property type="match status" value="1"/>
</dbReference>
<gene>
    <name evidence="1" type="ORF">SAMN04488008_103302</name>
</gene>
<organism evidence="1 2">
    <name type="scientific">Maribacter orientalis</name>
    <dbReference type="NCBI Taxonomy" id="228957"/>
    <lineage>
        <taxon>Bacteria</taxon>
        <taxon>Pseudomonadati</taxon>
        <taxon>Bacteroidota</taxon>
        <taxon>Flavobacteriia</taxon>
        <taxon>Flavobacteriales</taxon>
        <taxon>Flavobacteriaceae</taxon>
        <taxon>Maribacter</taxon>
    </lineage>
</organism>